<keyword evidence="6" id="KW-1185">Reference proteome</keyword>
<dbReference type="InterPro" id="IPR051937">
    <property type="entry name" value="R3H_domain_containing"/>
</dbReference>
<dbReference type="SUPFAM" id="SSF82708">
    <property type="entry name" value="R3H domain"/>
    <property type="match status" value="1"/>
</dbReference>
<feature type="region of interest" description="Disordered" evidence="2">
    <location>
        <begin position="840"/>
        <end position="956"/>
    </location>
</feature>
<evidence type="ECO:0000259" key="4">
    <source>
        <dbReference type="PROSITE" id="PS51673"/>
    </source>
</evidence>
<dbReference type="GeneTree" id="ENSGT00940000156095"/>
<evidence type="ECO:0000313" key="5">
    <source>
        <dbReference type="Ensembl" id="ENSPKIP00000019066.1"/>
    </source>
</evidence>
<feature type="region of interest" description="Disordered" evidence="2">
    <location>
        <begin position="1"/>
        <end position="78"/>
    </location>
</feature>
<protein>
    <submittedName>
        <fullName evidence="5">R3H domain containing 1</fullName>
    </submittedName>
</protein>
<feature type="compositionally biased region" description="Basic residues" evidence="2">
    <location>
        <begin position="1016"/>
        <end position="1028"/>
    </location>
</feature>
<dbReference type="InterPro" id="IPR036867">
    <property type="entry name" value="R3H_dom_sf"/>
</dbReference>
<organism evidence="5 6">
    <name type="scientific">Paramormyrops kingsleyae</name>
    <dbReference type="NCBI Taxonomy" id="1676925"/>
    <lineage>
        <taxon>Eukaryota</taxon>
        <taxon>Metazoa</taxon>
        <taxon>Chordata</taxon>
        <taxon>Craniata</taxon>
        <taxon>Vertebrata</taxon>
        <taxon>Euteleostomi</taxon>
        <taxon>Actinopterygii</taxon>
        <taxon>Neopterygii</taxon>
        <taxon>Teleostei</taxon>
        <taxon>Osteoglossocephala</taxon>
        <taxon>Osteoglossomorpha</taxon>
        <taxon>Osteoglossiformes</taxon>
        <taxon>Mormyridae</taxon>
        <taxon>Paramormyrops</taxon>
    </lineage>
</organism>
<dbReference type="Proteomes" id="UP000261540">
    <property type="component" value="Unplaced"/>
</dbReference>
<feature type="compositionally biased region" description="Basic and acidic residues" evidence="2">
    <location>
        <begin position="147"/>
        <end position="183"/>
    </location>
</feature>
<dbReference type="PROSITE" id="PS51061">
    <property type="entry name" value="R3H"/>
    <property type="match status" value="1"/>
</dbReference>
<feature type="region of interest" description="Disordered" evidence="2">
    <location>
        <begin position="1015"/>
        <end position="1036"/>
    </location>
</feature>
<dbReference type="STRING" id="1676925.ENSPKIP00000019066"/>
<dbReference type="PANTHER" id="PTHR15672:SF12">
    <property type="entry name" value="R3H DOMAIN-CONTAINING PROTEIN 1"/>
    <property type="match status" value="1"/>
</dbReference>
<dbReference type="CDD" id="cd02642">
    <property type="entry name" value="R3H_encore_like"/>
    <property type="match status" value="1"/>
</dbReference>
<sequence length="1156" mass="124984">MGLFLRASSRLSTSDDPVDSAERDPGPRLLAQDTPPQAQHHRPSRETGEAMRGSEVDENGTVLGGGLTRAQSKERLEPSIEEGCYDCKGELQKQTLTPGQPGRKAKSNAKLKLVRSLAVCEESSPPSSTELAREHQDKIQSHFPQPFDKEEPPVRDEDEKRKNTDKLEKSEKMPRKMLSRDSSQEYTDSTGIDLHEFLVNTLNNNPRDRMMLLKLEQDILDFISNNQTQRRKFPPMTSYHRMLLHRVAAYFGLEHNVDPTGKSVIINKTSNTRIPDQKFSEHIKDDKADDLQKRYILKRDNASLDRDDNLMRMRLKEDRRSKSIEEREEEYQRARERIFAQEGPESFALDKRIQEDDASNSTQQRRQIFRAKDSRSASSRQSSSENEPKYSEPRPWSSTDSDSSNRNLKPAMTKASSFSGISVLIRGDSSGSSKGTSRLSKTGSESSSSVGSSTGSLSRPQPAAAAPLPLLPLTPAGHAAPAPVAYPGGSSVSREGGGGGLAPSTANTSYYLLPLEAAGIPAGSILVNPHTGQPFLHPDGSTVVYSSSMAPQPSRTQQPLSLPPPPPLPVPHPPQSANHVLPQPNRSLPPLAPPPLQFSVVSYASPLLPVSSNQQYTVQDNLGAQFSHMSLARQPSAEAPEGHTAVYPSSMVLQPGQQGGYIVPPPGQPVPPTSAFPGAAPSAGQPVVQQTYVQQMPACYCAPAQYPHSSQAYRAVAPVHYGNPPSQPMPQPVQPAAYQAVLQNPTQGYQGVVGVQQPQNQNLVSSQHSNMGSQMQGVMVPYPSLQPYQVSVPQGSQGVTQQTYPQPIIVPGQSVQGPLAGPGVQVYYSAIPAGQQSALSSSVSFLPPPGSEQMQFPRTSSPCSSQQLPGQQCPGMPPPHSSGMLMMQLALPPSHQPRPHSPPQWKHNKHHSLDHQRGSKPAEIATLDSSQSSPQLGSPAPSPAQSPGPAHLTNMKNIRPGLAPVTIMPQFSRPFGPSQGDTRYPLLGQPLQYNPPIRPPLLHGPHVVPNHQGHAAIRHSGRARKSTRKALSSDLSVGDPVMGRVLEVTSLPEGLSRAEADALLADLCRVGATIRWLPEHPQPHAHRGPGDASGSPDRPKPPHTLASAYTILALFPSRHAAQSALAKHGGGGPAAFRLRTSKRHLELPNLERASSQ</sequence>
<feature type="region of interest" description="Disordered" evidence="2">
    <location>
        <begin position="341"/>
        <end position="470"/>
    </location>
</feature>
<feature type="region of interest" description="Disordered" evidence="2">
    <location>
        <begin position="538"/>
        <end position="590"/>
    </location>
</feature>
<dbReference type="InterPro" id="IPR024771">
    <property type="entry name" value="SUZ"/>
</dbReference>
<feature type="region of interest" description="Disordered" evidence="2">
    <location>
        <begin position="1122"/>
        <end position="1156"/>
    </location>
</feature>
<accession>A0A3B3RMV9</accession>
<evidence type="ECO:0000256" key="2">
    <source>
        <dbReference type="SAM" id="MobiDB-lite"/>
    </source>
</evidence>
<dbReference type="FunFam" id="3.30.1370.50:FF:000001">
    <property type="entry name" value="R3H domain-containing protein 2 isoform 1"/>
    <property type="match status" value="1"/>
</dbReference>
<feature type="compositionally biased region" description="Low complexity" evidence="2">
    <location>
        <begin position="929"/>
        <end position="939"/>
    </location>
</feature>
<dbReference type="PROSITE" id="PS51673">
    <property type="entry name" value="SUZ"/>
    <property type="match status" value="1"/>
</dbReference>
<evidence type="ECO:0000259" key="3">
    <source>
        <dbReference type="PROSITE" id="PS51061"/>
    </source>
</evidence>
<feature type="compositionally biased region" description="Pro residues" evidence="2">
    <location>
        <begin position="561"/>
        <end position="574"/>
    </location>
</feature>
<dbReference type="Pfam" id="PF01424">
    <property type="entry name" value="R3H"/>
    <property type="match status" value="1"/>
</dbReference>
<feature type="domain" description="SUZ" evidence="4">
    <location>
        <begin position="273"/>
        <end position="343"/>
    </location>
</feature>
<feature type="compositionally biased region" description="Polar residues" evidence="2">
    <location>
        <begin position="852"/>
        <end position="870"/>
    </location>
</feature>
<dbReference type="Gene3D" id="3.30.1370.50">
    <property type="entry name" value="R3H-like domain"/>
    <property type="match status" value="1"/>
</dbReference>
<dbReference type="SMART" id="SM00393">
    <property type="entry name" value="R3H"/>
    <property type="match status" value="1"/>
</dbReference>
<feature type="compositionally biased region" description="Low complexity" evidence="2">
    <location>
        <begin position="426"/>
        <end position="470"/>
    </location>
</feature>
<feature type="compositionally biased region" description="Basic and acidic residues" evidence="2">
    <location>
        <begin position="131"/>
        <end position="140"/>
    </location>
</feature>
<feature type="compositionally biased region" description="Basic and acidic residues" evidence="2">
    <location>
        <begin position="44"/>
        <end position="55"/>
    </location>
</feature>
<reference evidence="5" key="1">
    <citation type="submission" date="2025-05" db="UniProtKB">
        <authorList>
            <consortium name="Ensembl"/>
        </authorList>
    </citation>
    <scope>IDENTIFICATION</scope>
</reference>
<keyword evidence="1" id="KW-0597">Phosphoprotein</keyword>
<proteinExistence type="predicted"/>
<dbReference type="Pfam" id="PF12752">
    <property type="entry name" value="SUZ"/>
    <property type="match status" value="1"/>
</dbReference>
<dbReference type="InterPro" id="IPR001374">
    <property type="entry name" value="R3H_dom"/>
</dbReference>
<feature type="compositionally biased region" description="Low complexity" evidence="2">
    <location>
        <begin position="551"/>
        <end position="560"/>
    </location>
</feature>
<evidence type="ECO:0000256" key="1">
    <source>
        <dbReference type="ARBA" id="ARBA00022553"/>
    </source>
</evidence>
<feature type="domain" description="R3H" evidence="3">
    <location>
        <begin position="209"/>
        <end position="272"/>
    </location>
</feature>
<feature type="region of interest" description="Disordered" evidence="2">
    <location>
        <begin position="120"/>
        <end position="183"/>
    </location>
</feature>
<dbReference type="Ensembl" id="ENSPKIT00000035806.1">
    <property type="protein sequence ID" value="ENSPKIP00000018964.1"/>
    <property type="gene ID" value="ENSPKIG00000004328.1"/>
</dbReference>
<name>A0A3B3RMV9_9TELE</name>
<feature type="region of interest" description="Disordered" evidence="2">
    <location>
        <begin position="1079"/>
        <end position="1104"/>
    </location>
</feature>
<dbReference type="PANTHER" id="PTHR15672">
    <property type="entry name" value="CAMP-REGULATED PHOSPHOPROTEIN 21 RELATED R3H DOMAIN CONTAINING PROTEIN"/>
    <property type="match status" value="1"/>
</dbReference>
<dbReference type="GO" id="GO:0003676">
    <property type="term" value="F:nucleic acid binding"/>
    <property type="evidence" value="ECO:0007669"/>
    <property type="project" value="UniProtKB-UniRule"/>
</dbReference>
<feature type="compositionally biased region" description="Polar residues" evidence="2">
    <location>
        <begin position="396"/>
        <end position="407"/>
    </location>
</feature>
<dbReference type="AlphaFoldDB" id="A0A3B3RMV9"/>
<dbReference type="Ensembl" id="ENSPKIT00000035909.1">
    <property type="protein sequence ID" value="ENSPKIP00000019066.1"/>
    <property type="gene ID" value="ENSPKIG00000004328.1"/>
</dbReference>
<evidence type="ECO:0000313" key="6">
    <source>
        <dbReference type="Proteomes" id="UP000261540"/>
    </source>
</evidence>